<dbReference type="InterPro" id="IPR039421">
    <property type="entry name" value="Type_1_exporter"/>
</dbReference>
<evidence type="ECO:0000256" key="8">
    <source>
        <dbReference type="ARBA" id="ARBA00022967"/>
    </source>
</evidence>
<evidence type="ECO:0000256" key="12">
    <source>
        <dbReference type="ARBA" id="ARBA00050301"/>
    </source>
</evidence>
<dbReference type="CDD" id="cd18585">
    <property type="entry name" value="ABC_6TM_CydC"/>
    <property type="match status" value="1"/>
</dbReference>
<reference evidence="20" key="1">
    <citation type="submission" date="2021-06" db="EMBL/GenBank/DDBJ databases">
        <title>Emergence of genetically related NDM-1-producing Providencia rettgeri strains in Argentina.</title>
        <authorList>
            <person name="Pasteran F."/>
            <person name="Meo A."/>
            <person name="Gomez S."/>
            <person name="Derdoy L."/>
            <person name="Albronoz E."/>
            <person name="Faccone D."/>
            <person name="Guerriero L."/>
            <person name="Archuby D."/>
            <person name="Tarzia A."/>
            <person name="Lopez M."/>
            <person name="Corso A."/>
        </authorList>
    </citation>
    <scope>NUCLEOTIDE SEQUENCE</scope>
    <source>
        <strain evidence="20">PreM15628</strain>
    </source>
</reference>
<evidence type="ECO:0000256" key="4">
    <source>
        <dbReference type="ARBA" id="ARBA00022519"/>
    </source>
</evidence>
<evidence type="ECO:0000256" key="13">
    <source>
        <dbReference type="ARBA" id="ARBA00051241"/>
    </source>
</evidence>
<evidence type="ECO:0000259" key="18">
    <source>
        <dbReference type="PROSITE" id="PS50893"/>
    </source>
</evidence>
<evidence type="ECO:0000256" key="14">
    <source>
        <dbReference type="ARBA" id="ARBA00061534"/>
    </source>
</evidence>
<dbReference type="InterPro" id="IPR017871">
    <property type="entry name" value="ABC_transporter-like_CS"/>
</dbReference>
<keyword evidence="10 17" id="KW-1133">Transmembrane helix</keyword>
<dbReference type="EMBL" id="CP076405">
    <property type="protein sequence ID" value="QWQ19612.2"/>
    <property type="molecule type" value="Genomic_DNA"/>
</dbReference>
<feature type="transmembrane region" description="Helical" evidence="17">
    <location>
        <begin position="133"/>
        <end position="156"/>
    </location>
</feature>
<keyword evidence="9" id="KW-0029">Amino-acid transport</keyword>
<evidence type="ECO:0000256" key="3">
    <source>
        <dbReference type="ARBA" id="ARBA00022475"/>
    </source>
</evidence>
<evidence type="ECO:0000256" key="10">
    <source>
        <dbReference type="ARBA" id="ARBA00022989"/>
    </source>
</evidence>
<dbReference type="InterPro" id="IPR036640">
    <property type="entry name" value="ABC1_TM_sf"/>
</dbReference>
<evidence type="ECO:0000256" key="5">
    <source>
        <dbReference type="ARBA" id="ARBA00022692"/>
    </source>
</evidence>
<name>A0AAJ4TH79_PRORE</name>
<dbReference type="GO" id="GO:0006865">
    <property type="term" value="P:amino acid transport"/>
    <property type="evidence" value="ECO:0007669"/>
    <property type="project" value="UniProtKB-KW"/>
</dbReference>
<keyword evidence="8" id="KW-1278">Translocase</keyword>
<sequence>MKILLPFLALYRRHWFLITLGIILAIVTLLASIGLLTLSGWFLAGTAIAGFPGLYYFNYMLPAAGVRGAAIFRTAGRYGERLVSHDATFKVLAHLRVFAFSKVLPLSPGGISRFRQGELLNRLVADVETLDHLYLRVLSPIITAFFVTFVLIFGLSYLDPRLAWTLGGIMLFLLFTMPFIFYRAGKPIGRELTELRGSYRTILTSALQGQAELTLFGATERFRQNLLNIENKWQVRQQQQAALTGLSQAIILFASGVTATLLLWMAADHVGGDTKPGALIALFVFCALAAFEALGPVAVAFQHMGQVIASATRVSQLMTAKPEVTFPSESPSIATLENLTVDNISFTYPEQPFAVLQNVSLTLNKGQHLALLGKTGCGKSTLLQLLTRAWDVDSGTIYLNSTPINEFSEKSLRNMMSVVPQRVHVFSDTLRNNLLLANEQATDTELSEVLQQVGLGNLLENELKLNAWMGEGGRQLSGGEQRRLGIARALLHNTPLILMDEPTEGLDAQTEQQILALLKEKCADKTLIVITHRMQGLEEMDNICVMDNGKIIEQGTHQALLGMQGQYYQFRQRHWAQQPLWGVYVPIRWWLLFIPSRVWSHAGAQWLISDWRRSFIKKAASCLLWWYLSLV</sequence>
<gene>
    <name evidence="20" type="primary">cydC</name>
    <name evidence="20" type="ORF">KOF27_13405</name>
</gene>
<evidence type="ECO:0000313" key="20">
    <source>
        <dbReference type="EMBL" id="QWQ19612.2"/>
    </source>
</evidence>
<dbReference type="GO" id="GO:0015421">
    <property type="term" value="F:ABC-type oligopeptide transporter activity"/>
    <property type="evidence" value="ECO:0007669"/>
    <property type="project" value="TreeGrafter"/>
</dbReference>
<dbReference type="PROSITE" id="PS50929">
    <property type="entry name" value="ABC_TM1F"/>
    <property type="match status" value="1"/>
</dbReference>
<keyword evidence="5 17" id="KW-0812">Transmembrane</keyword>
<comment type="subunit">
    <text evidence="15">Forms a heterodimer with CydD.</text>
</comment>
<keyword evidence="3" id="KW-1003">Cell membrane</keyword>
<dbReference type="SMART" id="SM00382">
    <property type="entry name" value="AAA"/>
    <property type="match status" value="1"/>
</dbReference>
<proteinExistence type="inferred from homology"/>
<dbReference type="SUPFAM" id="SSF52540">
    <property type="entry name" value="P-loop containing nucleoside triphosphate hydrolases"/>
    <property type="match status" value="1"/>
</dbReference>
<dbReference type="Pfam" id="PF00005">
    <property type="entry name" value="ABC_tran"/>
    <property type="match status" value="1"/>
</dbReference>
<comment type="catalytic activity">
    <reaction evidence="13">
        <text>L-cysteine(in) + ATP + H2O = L-cysteine(out) + ADP + phosphate + H(+)</text>
        <dbReference type="Rhea" id="RHEA:29783"/>
        <dbReference type="ChEBI" id="CHEBI:15377"/>
        <dbReference type="ChEBI" id="CHEBI:15378"/>
        <dbReference type="ChEBI" id="CHEBI:30616"/>
        <dbReference type="ChEBI" id="CHEBI:35235"/>
        <dbReference type="ChEBI" id="CHEBI:43474"/>
        <dbReference type="ChEBI" id="CHEBI:456216"/>
    </reaction>
    <physiologicalReaction direction="left-to-right" evidence="13">
        <dbReference type="Rhea" id="RHEA:29784"/>
    </physiologicalReaction>
</comment>
<feature type="domain" description="ABC transporter" evidence="18">
    <location>
        <begin position="339"/>
        <end position="573"/>
    </location>
</feature>
<keyword evidence="7 20" id="KW-0067">ATP-binding</keyword>
<dbReference type="SUPFAM" id="SSF90123">
    <property type="entry name" value="ABC transporter transmembrane region"/>
    <property type="match status" value="1"/>
</dbReference>
<dbReference type="GO" id="GO:0005524">
    <property type="term" value="F:ATP binding"/>
    <property type="evidence" value="ECO:0007669"/>
    <property type="project" value="UniProtKB-KW"/>
</dbReference>
<dbReference type="InterPro" id="IPR014223">
    <property type="entry name" value="ABC_CydC/D"/>
</dbReference>
<dbReference type="NCBIfam" id="TIGR02868">
    <property type="entry name" value="CydC"/>
    <property type="match status" value="1"/>
</dbReference>
<dbReference type="Pfam" id="PF00664">
    <property type="entry name" value="ABC_membrane"/>
    <property type="match status" value="1"/>
</dbReference>
<dbReference type="CDD" id="cd03247">
    <property type="entry name" value="ABCC_cytochrome_bd"/>
    <property type="match status" value="1"/>
</dbReference>
<dbReference type="Gene3D" id="3.40.50.300">
    <property type="entry name" value="P-loop containing nucleotide triphosphate hydrolases"/>
    <property type="match status" value="1"/>
</dbReference>
<evidence type="ECO:0000256" key="16">
    <source>
        <dbReference type="ARBA" id="ARBA00071411"/>
    </source>
</evidence>
<dbReference type="GO" id="GO:0016887">
    <property type="term" value="F:ATP hydrolysis activity"/>
    <property type="evidence" value="ECO:0007669"/>
    <property type="project" value="InterPro"/>
</dbReference>
<feature type="transmembrane region" description="Helical" evidence="17">
    <location>
        <begin position="241"/>
        <end position="266"/>
    </location>
</feature>
<dbReference type="GO" id="GO:0045454">
    <property type="term" value="P:cell redox homeostasis"/>
    <property type="evidence" value="ECO:0007669"/>
    <property type="project" value="InterPro"/>
</dbReference>
<evidence type="ECO:0000256" key="11">
    <source>
        <dbReference type="ARBA" id="ARBA00023136"/>
    </source>
</evidence>
<comment type="similarity">
    <text evidence="14">Belongs to the ABC transporter superfamily. Cysteine exporter (TC 3.A.1.129.1) family.</text>
</comment>
<dbReference type="FunFam" id="1.20.1560.10:FF:000060">
    <property type="entry name" value="Cysteine/glutathione ABC transporter ATP-binding protein/permease CydC"/>
    <property type="match status" value="1"/>
</dbReference>
<comment type="subcellular location">
    <subcellularLocation>
        <location evidence="1">Cell inner membrane</location>
        <topology evidence="1">Multi-pass membrane protein</topology>
    </subcellularLocation>
</comment>
<evidence type="ECO:0000256" key="15">
    <source>
        <dbReference type="ARBA" id="ARBA00063833"/>
    </source>
</evidence>
<evidence type="ECO:0000256" key="2">
    <source>
        <dbReference type="ARBA" id="ARBA00022448"/>
    </source>
</evidence>
<dbReference type="InterPro" id="IPR003439">
    <property type="entry name" value="ABC_transporter-like_ATP-bd"/>
</dbReference>
<organism evidence="20 21">
    <name type="scientific">Providencia rettgeri</name>
    <dbReference type="NCBI Taxonomy" id="587"/>
    <lineage>
        <taxon>Bacteria</taxon>
        <taxon>Pseudomonadati</taxon>
        <taxon>Pseudomonadota</taxon>
        <taxon>Gammaproteobacteria</taxon>
        <taxon>Enterobacterales</taxon>
        <taxon>Morganellaceae</taxon>
        <taxon>Providencia</taxon>
    </lineage>
</organism>
<evidence type="ECO:0000259" key="19">
    <source>
        <dbReference type="PROSITE" id="PS50929"/>
    </source>
</evidence>
<evidence type="ECO:0000256" key="7">
    <source>
        <dbReference type="ARBA" id="ARBA00022840"/>
    </source>
</evidence>
<dbReference type="Gene3D" id="1.20.1560.10">
    <property type="entry name" value="ABC transporter type 1, transmembrane domain"/>
    <property type="match status" value="1"/>
</dbReference>
<dbReference type="PANTHER" id="PTHR43394:SF1">
    <property type="entry name" value="ATP-BINDING CASSETTE SUB-FAMILY B MEMBER 10, MITOCHONDRIAL"/>
    <property type="match status" value="1"/>
</dbReference>
<evidence type="ECO:0000256" key="6">
    <source>
        <dbReference type="ARBA" id="ARBA00022741"/>
    </source>
</evidence>
<dbReference type="NCBIfam" id="NF008364">
    <property type="entry name" value="PRK11160.1"/>
    <property type="match status" value="1"/>
</dbReference>
<dbReference type="InterPro" id="IPR003593">
    <property type="entry name" value="AAA+_ATPase"/>
</dbReference>
<keyword evidence="11 17" id="KW-0472">Membrane</keyword>
<feature type="transmembrane region" description="Helical" evidence="17">
    <location>
        <begin position="162"/>
        <end position="182"/>
    </location>
</feature>
<protein>
    <recommendedName>
        <fullName evidence="16">Glutathione/L-cysteine transport system ATP-binding/permease protein CydC</fullName>
    </recommendedName>
</protein>
<evidence type="ECO:0000256" key="17">
    <source>
        <dbReference type="SAM" id="Phobius"/>
    </source>
</evidence>
<comment type="catalytic activity">
    <reaction evidence="12">
        <text>glutathione(in) + ATP + H2O = glutathione(out) + ADP + phosphate + H(+)</text>
        <dbReference type="Rhea" id="RHEA:29787"/>
        <dbReference type="ChEBI" id="CHEBI:15377"/>
        <dbReference type="ChEBI" id="CHEBI:15378"/>
        <dbReference type="ChEBI" id="CHEBI:30616"/>
        <dbReference type="ChEBI" id="CHEBI:43474"/>
        <dbReference type="ChEBI" id="CHEBI:57925"/>
        <dbReference type="ChEBI" id="CHEBI:456216"/>
    </reaction>
    <physiologicalReaction direction="left-to-right" evidence="12">
        <dbReference type="Rhea" id="RHEA:29788"/>
    </physiologicalReaction>
</comment>
<dbReference type="InterPro" id="IPR027417">
    <property type="entry name" value="P-loop_NTPase"/>
</dbReference>
<feature type="domain" description="ABC transmembrane type-1" evidence="19">
    <location>
        <begin position="20"/>
        <end position="309"/>
    </location>
</feature>
<keyword evidence="2" id="KW-0813">Transport</keyword>
<dbReference type="PROSITE" id="PS00211">
    <property type="entry name" value="ABC_TRANSPORTER_1"/>
    <property type="match status" value="1"/>
</dbReference>
<dbReference type="GO" id="GO:0034775">
    <property type="term" value="P:glutathione transmembrane transport"/>
    <property type="evidence" value="ECO:0007669"/>
    <property type="project" value="InterPro"/>
</dbReference>
<dbReference type="InterPro" id="IPR011527">
    <property type="entry name" value="ABC1_TM_dom"/>
</dbReference>
<dbReference type="PANTHER" id="PTHR43394">
    <property type="entry name" value="ATP-DEPENDENT PERMEASE MDL1, MITOCHONDRIAL"/>
    <property type="match status" value="1"/>
</dbReference>
<feature type="transmembrane region" description="Helical" evidence="17">
    <location>
        <begin position="278"/>
        <end position="301"/>
    </location>
</feature>
<dbReference type="Proteomes" id="UP000682358">
    <property type="component" value="Chromosome"/>
</dbReference>
<feature type="transmembrane region" description="Helical" evidence="17">
    <location>
        <begin position="41"/>
        <end position="57"/>
    </location>
</feature>
<evidence type="ECO:0000256" key="9">
    <source>
        <dbReference type="ARBA" id="ARBA00022970"/>
    </source>
</evidence>
<keyword evidence="6" id="KW-0547">Nucleotide-binding</keyword>
<evidence type="ECO:0000256" key="1">
    <source>
        <dbReference type="ARBA" id="ARBA00004429"/>
    </source>
</evidence>
<accession>A0AAJ4TH79</accession>
<evidence type="ECO:0000313" key="21">
    <source>
        <dbReference type="Proteomes" id="UP000682358"/>
    </source>
</evidence>
<feature type="transmembrane region" description="Helical" evidence="17">
    <location>
        <begin position="15"/>
        <end position="35"/>
    </location>
</feature>
<dbReference type="PROSITE" id="PS50893">
    <property type="entry name" value="ABC_TRANSPORTER_2"/>
    <property type="match status" value="1"/>
</dbReference>
<dbReference type="FunFam" id="3.40.50.300:FF:000854">
    <property type="entry name" value="Multidrug ABC transporter ATP-binding protein"/>
    <property type="match status" value="1"/>
</dbReference>
<keyword evidence="4" id="KW-0997">Cell inner membrane</keyword>
<dbReference type="GO" id="GO:0005886">
    <property type="term" value="C:plasma membrane"/>
    <property type="evidence" value="ECO:0007669"/>
    <property type="project" value="UniProtKB-SubCell"/>
</dbReference>
<dbReference type="AlphaFoldDB" id="A0AAJ4TH79"/>